<organism evidence="1">
    <name type="scientific">marine sediment metagenome</name>
    <dbReference type="NCBI Taxonomy" id="412755"/>
    <lineage>
        <taxon>unclassified sequences</taxon>
        <taxon>metagenomes</taxon>
        <taxon>ecological metagenomes</taxon>
    </lineage>
</organism>
<feature type="non-terminal residue" evidence="1">
    <location>
        <position position="66"/>
    </location>
</feature>
<dbReference type="EMBL" id="LAZR01042752">
    <property type="protein sequence ID" value="KKL08754.1"/>
    <property type="molecule type" value="Genomic_DNA"/>
</dbReference>
<comment type="caution">
    <text evidence="1">The sequence shown here is derived from an EMBL/GenBank/DDBJ whole genome shotgun (WGS) entry which is preliminary data.</text>
</comment>
<name>A0A0F9AGT8_9ZZZZ</name>
<sequence>MPFDAVFFDSGGTLFADGGAADASSAPSRAEVREARHVRLALSLKGLGHRVEFETLRALLGELEQT</sequence>
<reference evidence="1" key="1">
    <citation type="journal article" date="2015" name="Nature">
        <title>Complex archaea that bridge the gap between prokaryotes and eukaryotes.</title>
        <authorList>
            <person name="Spang A."/>
            <person name="Saw J.H."/>
            <person name="Jorgensen S.L."/>
            <person name="Zaremba-Niedzwiedzka K."/>
            <person name="Martijn J."/>
            <person name="Lind A.E."/>
            <person name="van Eijk R."/>
            <person name="Schleper C."/>
            <person name="Guy L."/>
            <person name="Ettema T.J."/>
        </authorList>
    </citation>
    <scope>NUCLEOTIDE SEQUENCE</scope>
</reference>
<dbReference type="AlphaFoldDB" id="A0A0F9AGT8"/>
<gene>
    <name evidence="1" type="ORF">LCGC14_2572690</name>
</gene>
<evidence type="ECO:0000313" key="1">
    <source>
        <dbReference type="EMBL" id="KKL08754.1"/>
    </source>
</evidence>
<protein>
    <submittedName>
        <fullName evidence="1">Uncharacterized protein</fullName>
    </submittedName>
</protein>
<proteinExistence type="predicted"/>
<accession>A0A0F9AGT8</accession>